<keyword evidence="4" id="KW-1185">Reference proteome</keyword>
<organism evidence="3 4">
    <name type="scientific">Aliikangiella coralliicola</name>
    <dbReference type="NCBI Taxonomy" id="2592383"/>
    <lineage>
        <taxon>Bacteria</taxon>
        <taxon>Pseudomonadati</taxon>
        <taxon>Pseudomonadota</taxon>
        <taxon>Gammaproteobacteria</taxon>
        <taxon>Oceanospirillales</taxon>
        <taxon>Pleioneaceae</taxon>
        <taxon>Aliikangiella</taxon>
    </lineage>
</organism>
<gene>
    <name evidence="3" type="ORF">FLL46_03200</name>
</gene>
<accession>A0A545UI57</accession>
<evidence type="ECO:0000259" key="2">
    <source>
        <dbReference type="Pfam" id="PF13511"/>
    </source>
</evidence>
<reference evidence="3 4" key="1">
    <citation type="submission" date="2019-07" db="EMBL/GenBank/DDBJ databases">
        <title>Draft genome for Aliikangiella sp. M105.</title>
        <authorList>
            <person name="Wang G."/>
        </authorList>
    </citation>
    <scope>NUCLEOTIDE SEQUENCE [LARGE SCALE GENOMIC DNA]</scope>
    <source>
        <strain evidence="3 4">M105</strain>
    </source>
</reference>
<protein>
    <submittedName>
        <fullName evidence="3">DUF4124 domain-containing protein</fullName>
    </submittedName>
</protein>
<keyword evidence="1" id="KW-0732">Signal</keyword>
<evidence type="ECO:0000256" key="1">
    <source>
        <dbReference type="SAM" id="SignalP"/>
    </source>
</evidence>
<feature type="domain" description="DUF4124" evidence="2">
    <location>
        <begin position="12"/>
        <end position="57"/>
    </location>
</feature>
<evidence type="ECO:0000313" key="3">
    <source>
        <dbReference type="EMBL" id="TQV89149.1"/>
    </source>
</evidence>
<feature type="signal peptide" evidence="1">
    <location>
        <begin position="1"/>
        <end position="20"/>
    </location>
</feature>
<dbReference type="Pfam" id="PF13511">
    <property type="entry name" value="DUF4124"/>
    <property type="match status" value="1"/>
</dbReference>
<dbReference type="OrthoDB" id="6366673at2"/>
<dbReference type="RefSeq" id="WP_142891999.1">
    <property type="nucleotide sequence ID" value="NZ_ML660161.1"/>
</dbReference>
<feature type="chain" id="PRO_5021925529" evidence="1">
    <location>
        <begin position="21"/>
        <end position="189"/>
    </location>
</feature>
<dbReference type="AlphaFoldDB" id="A0A545UI57"/>
<sequence length="189" mass="21231">MKKCVISLLGLLILSSSAAAEEKKKLYRWVDKHGNVHYSDEPRAGADEIEMKEIPAIKMKKPKIDTKHKVLLEKPEPARYQEFSNAYRSLTFLEPQADGVVRNNASAVSFKIQIEPTLLEGHSIRLFLDGKPVTDDLKSGEFVATKVAYGTHSASFIVVDATGKQLQSSETIKFNLLHNINPKIRNQRK</sequence>
<proteinExistence type="predicted"/>
<comment type="caution">
    <text evidence="3">The sequence shown here is derived from an EMBL/GenBank/DDBJ whole genome shotgun (WGS) entry which is preliminary data.</text>
</comment>
<evidence type="ECO:0000313" key="4">
    <source>
        <dbReference type="Proteomes" id="UP000315439"/>
    </source>
</evidence>
<dbReference type="Proteomes" id="UP000315439">
    <property type="component" value="Unassembled WGS sequence"/>
</dbReference>
<name>A0A545UI57_9GAMM</name>
<dbReference type="InterPro" id="IPR025392">
    <property type="entry name" value="DUF4124"/>
</dbReference>
<dbReference type="EMBL" id="VIKS01000002">
    <property type="protein sequence ID" value="TQV89149.1"/>
    <property type="molecule type" value="Genomic_DNA"/>
</dbReference>